<gene>
    <name evidence="11" type="ORF">NFC81_11985</name>
</gene>
<evidence type="ECO:0000259" key="10">
    <source>
        <dbReference type="Pfam" id="PF13193"/>
    </source>
</evidence>
<dbReference type="Gene3D" id="2.30.38.10">
    <property type="entry name" value="Luciferase, Domain 3"/>
    <property type="match status" value="1"/>
</dbReference>
<dbReference type="Gene3D" id="3.40.50.980">
    <property type="match status" value="2"/>
</dbReference>
<dbReference type="Pfam" id="PF13193">
    <property type="entry name" value="AMP-binding_C"/>
    <property type="match status" value="1"/>
</dbReference>
<evidence type="ECO:0000256" key="6">
    <source>
        <dbReference type="ARBA" id="ARBA00026121"/>
    </source>
</evidence>
<name>A0AB38YDL2_9GAMM</name>
<evidence type="ECO:0000259" key="9">
    <source>
        <dbReference type="Pfam" id="PF00501"/>
    </source>
</evidence>
<evidence type="ECO:0000313" key="11">
    <source>
        <dbReference type="EMBL" id="WLD57426.1"/>
    </source>
</evidence>
<comment type="pathway">
    <text evidence="2">Lipid metabolism; fatty acid beta-oxidation.</text>
</comment>
<reference evidence="11" key="1">
    <citation type="submission" date="2022-07" db="EMBL/GenBank/DDBJ databases">
        <title>Complete genome sequence of Salinispirillum sp. LH10-3-1 capable of multiple carbohydrate inversion isolated from a soda lake.</title>
        <authorList>
            <person name="Liu J."/>
            <person name="Zhai Y."/>
            <person name="Zhang H."/>
            <person name="Yang H."/>
            <person name="Qu J."/>
            <person name="Li J."/>
        </authorList>
    </citation>
    <scope>NUCLEOTIDE SEQUENCE</scope>
    <source>
        <strain evidence="11">LH 10-3-1</strain>
    </source>
</reference>
<evidence type="ECO:0000256" key="8">
    <source>
        <dbReference type="ARBA" id="ARBA00042773"/>
    </source>
</evidence>
<evidence type="ECO:0000256" key="2">
    <source>
        <dbReference type="ARBA" id="ARBA00005005"/>
    </source>
</evidence>
<evidence type="ECO:0000256" key="5">
    <source>
        <dbReference type="ARBA" id="ARBA00023136"/>
    </source>
</evidence>
<keyword evidence="4" id="KW-0436">Ligase</keyword>
<dbReference type="PANTHER" id="PTHR43767">
    <property type="entry name" value="LONG-CHAIN-FATTY-ACID--COA LIGASE"/>
    <property type="match status" value="1"/>
</dbReference>
<protein>
    <recommendedName>
        <fullName evidence="7">Long-chain-fatty-acid--CoA ligase</fullName>
        <ecNumber evidence="6">6.2.1.3</ecNumber>
    </recommendedName>
    <alternativeName>
        <fullName evidence="8">Long-chain acyl-CoA synthetase</fullName>
    </alternativeName>
</protein>
<dbReference type="RefSeq" id="WP_304994712.1">
    <property type="nucleotide sequence ID" value="NZ_CP101717.1"/>
</dbReference>
<dbReference type="GO" id="GO:0004467">
    <property type="term" value="F:long-chain fatty acid-CoA ligase activity"/>
    <property type="evidence" value="ECO:0007669"/>
    <property type="project" value="UniProtKB-EC"/>
</dbReference>
<evidence type="ECO:0000256" key="7">
    <source>
        <dbReference type="ARBA" id="ARBA00039545"/>
    </source>
</evidence>
<dbReference type="PROSITE" id="PS00455">
    <property type="entry name" value="AMP_BINDING"/>
    <property type="match status" value="1"/>
</dbReference>
<dbReference type="SUPFAM" id="SSF56801">
    <property type="entry name" value="Acetyl-CoA synthetase-like"/>
    <property type="match status" value="1"/>
</dbReference>
<dbReference type="GO" id="GO:0016020">
    <property type="term" value="C:membrane"/>
    <property type="evidence" value="ECO:0007669"/>
    <property type="project" value="UniProtKB-SubCell"/>
</dbReference>
<evidence type="ECO:0000256" key="3">
    <source>
        <dbReference type="ARBA" id="ARBA00006432"/>
    </source>
</evidence>
<dbReference type="PANTHER" id="PTHR43767:SF8">
    <property type="entry name" value="LONG-CHAIN-FATTY-ACID--COA LIGASE"/>
    <property type="match status" value="1"/>
</dbReference>
<evidence type="ECO:0000256" key="1">
    <source>
        <dbReference type="ARBA" id="ARBA00004170"/>
    </source>
</evidence>
<accession>A0AB38YDL2</accession>
<dbReference type="InterPro" id="IPR020845">
    <property type="entry name" value="AMP-binding_CS"/>
</dbReference>
<organism evidence="11">
    <name type="scientific">Salinispirillum sp. LH 10-3-1</name>
    <dbReference type="NCBI Taxonomy" id="2952525"/>
    <lineage>
        <taxon>Bacteria</taxon>
        <taxon>Pseudomonadati</taxon>
        <taxon>Pseudomonadota</taxon>
        <taxon>Gammaproteobacteria</taxon>
        <taxon>Oceanospirillales</taxon>
        <taxon>Saccharospirillaceae</taxon>
        <taxon>Salinispirillum</taxon>
    </lineage>
</organism>
<proteinExistence type="inferred from homology"/>
<dbReference type="Pfam" id="PF00501">
    <property type="entry name" value="AMP-binding"/>
    <property type="match status" value="1"/>
</dbReference>
<sequence>MSNDHIYDSAPWTQFYGAAQNAIKDRDQAQEHRFPSIPAMVVAAAKDFGPNTAFTTCMPNGMNGHLAYAQVDEMSDSFAVYLRETLGLNAGTRVAVQMPNCLALPVAAFGILKAGCVLVNVNPLYTRREMEHQFNDSGAEALVIVDMFADKLEDILQNTPIKHVVLTSISQWFSPVVRGVLNAVLKYWNQVIPKHNLEATLLNQAIKTGRAAKAEKGIEVATYWQDLKRDDTALLQYTGGTTGVSKGAELTHGNLLSNLEQVDSVAGSHIEAGKECILTALPIYHIFAFTVNLLAFYHKGAHNVLVPSPRPIQNCQRAFDNYPISWISGVNTLFNALLNEEWFTVYPPKTMKVALAGGTALHKSVAERWRAVVGTPIAEGYGLTESSPVICFNPIGHERADSIGIPAPSTEVRIVDEEGVTMPLGEPGEIIARGPQIMKGYWNRPEETAKTLKDGWLYTGDIGTMSEDGHFHIVDRKKDMILVSGFNVYPNEVEDSIARLPQVQESAVIGAPDDQTGEAVHAYVVLREQGLTAQDIIKHCKTDLAAYKVPKKVVFWDELPKTPVGKVLRKEIRATVEKNNTAAKQQA</sequence>
<dbReference type="Gene3D" id="3.30.300.30">
    <property type="match status" value="1"/>
</dbReference>
<comment type="subcellular location">
    <subcellularLocation>
        <location evidence="1">Membrane</location>
        <topology evidence="1">Peripheral membrane protein</topology>
    </subcellularLocation>
</comment>
<dbReference type="AlphaFoldDB" id="A0AB38YDL2"/>
<comment type="similarity">
    <text evidence="3">Belongs to the ATP-dependent AMP-binding enzyme family.</text>
</comment>
<dbReference type="FunFam" id="3.30.300.30:FF:000008">
    <property type="entry name" value="2,3-dihydroxybenzoate-AMP ligase"/>
    <property type="match status" value="1"/>
</dbReference>
<dbReference type="InterPro" id="IPR000873">
    <property type="entry name" value="AMP-dep_synth/lig_dom"/>
</dbReference>
<feature type="domain" description="AMP-dependent synthetase/ligase" evidence="9">
    <location>
        <begin position="49"/>
        <end position="442"/>
    </location>
</feature>
<evidence type="ECO:0000256" key="4">
    <source>
        <dbReference type="ARBA" id="ARBA00022598"/>
    </source>
</evidence>
<dbReference type="InterPro" id="IPR045851">
    <property type="entry name" value="AMP-bd_C_sf"/>
</dbReference>
<dbReference type="EMBL" id="CP101717">
    <property type="protein sequence ID" value="WLD57426.1"/>
    <property type="molecule type" value="Genomic_DNA"/>
</dbReference>
<keyword evidence="5" id="KW-0472">Membrane</keyword>
<dbReference type="InterPro" id="IPR025110">
    <property type="entry name" value="AMP-bd_C"/>
</dbReference>
<dbReference type="CDD" id="cd05936">
    <property type="entry name" value="FC-FACS_FadD_like"/>
    <property type="match status" value="1"/>
</dbReference>
<feature type="domain" description="AMP-binding enzyme C-terminal" evidence="10">
    <location>
        <begin position="492"/>
        <end position="566"/>
    </location>
</feature>
<dbReference type="InterPro" id="IPR050237">
    <property type="entry name" value="ATP-dep_AMP-bd_enzyme"/>
</dbReference>
<dbReference type="EC" id="6.2.1.3" evidence="6"/>